<dbReference type="SUPFAM" id="SSF52540">
    <property type="entry name" value="P-loop containing nucleoside triphosphate hydrolases"/>
    <property type="match status" value="1"/>
</dbReference>
<protein>
    <submittedName>
        <fullName evidence="1">Putative ATPase domain containing protein</fullName>
    </submittedName>
</protein>
<evidence type="ECO:0000313" key="1">
    <source>
        <dbReference type="EMBL" id="QJA48926.1"/>
    </source>
</evidence>
<dbReference type="InterPro" id="IPR027417">
    <property type="entry name" value="P-loop_NTPase"/>
</dbReference>
<dbReference type="PROSITE" id="PS00675">
    <property type="entry name" value="SIGMA54_INTERACT_1"/>
    <property type="match status" value="1"/>
</dbReference>
<gene>
    <name evidence="3" type="ORF">MM415A00187_0051</name>
    <name evidence="2" type="ORF">MM415B00313_0052</name>
    <name evidence="1" type="ORF">TM448A01192_0016</name>
    <name evidence="4" type="ORF">TM448B02176_0007</name>
</gene>
<dbReference type="EMBL" id="MT144887">
    <property type="protein sequence ID" value="QJI00948.1"/>
    <property type="molecule type" value="Genomic_DNA"/>
</dbReference>
<dbReference type="Pfam" id="PF13479">
    <property type="entry name" value="AAA_24"/>
    <property type="match status" value="1"/>
</dbReference>
<dbReference type="EMBL" id="MT141564">
    <property type="protein sequence ID" value="QJA67004.1"/>
    <property type="molecule type" value="Genomic_DNA"/>
</dbReference>
<proteinExistence type="predicted"/>
<evidence type="ECO:0000313" key="3">
    <source>
        <dbReference type="EMBL" id="QJA84516.1"/>
    </source>
</evidence>
<reference evidence="1" key="1">
    <citation type="submission" date="2020-03" db="EMBL/GenBank/DDBJ databases">
        <title>The deep terrestrial virosphere.</title>
        <authorList>
            <person name="Holmfeldt K."/>
            <person name="Nilsson E."/>
            <person name="Simone D."/>
            <person name="Lopez-Fernandez M."/>
            <person name="Wu X."/>
            <person name="de Brujin I."/>
            <person name="Lundin D."/>
            <person name="Andersson A."/>
            <person name="Bertilsson S."/>
            <person name="Dopson M."/>
        </authorList>
    </citation>
    <scope>NUCLEOTIDE SEQUENCE</scope>
    <source>
        <strain evidence="3">MM415A00187</strain>
        <strain evidence="2">MM415B00313</strain>
        <strain evidence="1">TM448A01192</strain>
        <strain evidence="4">TM448B02176</strain>
    </source>
</reference>
<accession>A0A6H1ZLX5</accession>
<dbReference type="AlphaFoldDB" id="A0A6H1ZLX5"/>
<sequence>MFKKATIQNTKSKILLYGQSGTGKTTFALGSGLKTALVDMEKGSIHYGNLYDFDVIHCTGYKSFKLAVEEICKIQTEYEVLIIDPLTQFWNFVQKSWKKLLKRDELKPQDWVNMKDDYNYFLNIIINLDMHIICIAREATLYKDKGFMVKDGYKPDTEKGTNYFFDTTIRFFQDNNEYYCCVEKDKTQTINIINKPFELKKEKRVELIQKLLKI</sequence>
<dbReference type="InterPro" id="IPR025662">
    <property type="entry name" value="Sigma_54_int_dom_ATP-bd_1"/>
</dbReference>
<organism evidence="1">
    <name type="scientific">viral metagenome</name>
    <dbReference type="NCBI Taxonomy" id="1070528"/>
    <lineage>
        <taxon>unclassified sequences</taxon>
        <taxon>metagenomes</taxon>
        <taxon>organismal metagenomes</taxon>
    </lineage>
</organism>
<evidence type="ECO:0000313" key="4">
    <source>
        <dbReference type="EMBL" id="QJI00948.1"/>
    </source>
</evidence>
<dbReference type="EMBL" id="MT142530">
    <property type="protein sequence ID" value="QJA84516.1"/>
    <property type="molecule type" value="Genomic_DNA"/>
</dbReference>
<name>A0A6H1ZLX5_9ZZZZ</name>
<dbReference type="EMBL" id="MT144109">
    <property type="protein sequence ID" value="QJA48926.1"/>
    <property type="molecule type" value="Genomic_DNA"/>
</dbReference>
<evidence type="ECO:0000313" key="2">
    <source>
        <dbReference type="EMBL" id="QJA67004.1"/>
    </source>
</evidence>